<name>E0XUU9_9DELT</name>
<proteinExistence type="predicted"/>
<protein>
    <submittedName>
        <fullName evidence="1">Uncharacterized protein</fullName>
    </submittedName>
</protein>
<organism evidence="1">
    <name type="scientific">uncultured delta proteobacterium HF0200_39N20</name>
    <dbReference type="NCBI Taxonomy" id="710833"/>
    <lineage>
        <taxon>Bacteria</taxon>
        <taxon>Deltaproteobacteria</taxon>
        <taxon>environmental samples</taxon>
    </lineage>
</organism>
<evidence type="ECO:0000313" key="1">
    <source>
        <dbReference type="EMBL" id="ADI18190.1"/>
    </source>
</evidence>
<reference evidence="1" key="1">
    <citation type="journal article" date="2011" name="Environ. Microbiol.">
        <title>Time-series analyses of Monterey Bay coastal microbial picoplankton using a 'genome proxy' microarray.</title>
        <authorList>
            <person name="Rich V.I."/>
            <person name="Pham V.D."/>
            <person name="Eppley J."/>
            <person name="Shi Y."/>
            <person name="DeLong E.F."/>
        </authorList>
    </citation>
    <scope>NUCLEOTIDE SEQUENCE</scope>
</reference>
<accession>E0XUU9</accession>
<sequence length="46" mass="5311">MADAFTCMINPDLNLFRFFNSDEVPQNPKLRSIISKLVPNTRSNRV</sequence>
<dbReference type="AlphaFoldDB" id="E0XUU9"/>
<dbReference type="EMBL" id="GU474883">
    <property type="protein sequence ID" value="ADI18190.1"/>
    <property type="molecule type" value="Genomic_DNA"/>
</dbReference>